<evidence type="ECO:0000313" key="2">
    <source>
        <dbReference type="EMBL" id="WXB14055.1"/>
    </source>
</evidence>
<keyword evidence="1" id="KW-0472">Membrane</keyword>
<dbReference type="RefSeq" id="WP_394823673.1">
    <property type="nucleotide sequence ID" value="NZ_CP089984.1"/>
</dbReference>
<dbReference type="Gene3D" id="3.30.2010.20">
    <property type="match status" value="1"/>
</dbReference>
<dbReference type="InterPro" id="IPR038555">
    <property type="entry name" value="Zincin_1_sf"/>
</dbReference>
<evidence type="ECO:0000313" key="3">
    <source>
        <dbReference type="Proteomes" id="UP001370348"/>
    </source>
</evidence>
<keyword evidence="3" id="KW-1185">Reference proteome</keyword>
<keyword evidence="1" id="KW-1133">Transmembrane helix</keyword>
<accession>A0ABZ2LY43</accession>
<dbReference type="EMBL" id="CP089984">
    <property type="protein sequence ID" value="WXB14055.1"/>
    <property type="molecule type" value="Genomic_DNA"/>
</dbReference>
<evidence type="ECO:0008006" key="4">
    <source>
        <dbReference type="Google" id="ProtNLM"/>
    </source>
</evidence>
<gene>
    <name evidence="2" type="ORF">LZC94_40280</name>
</gene>
<name>A0ABZ2LY43_9BACT</name>
<dbReference type="SUPFAM" id="SSF55486">
    <property type="entry name" value="Metalloproteases ('zincins'), catalytic domain"/>
    <property type="match status" value="1"/>
</dbReference>
<feature type="transmembrane region" description="Helical" evidence="1">
    <location>
        <begin position="412"/>
        <end position="428"/>
    </location>
</feature>
<proteinExistence type="predicted"/>
<keyword evidence="1" id="KW-0812">Transmembrane</keyword>
<sequence>MTTRTIRVELPSHRTVTLRAEREILPRTADLPFTGARKLFASGDVVILDKELAVDVDSLALGDFHALRAIAVRLGWLHEKTIEIQCINCEHTLIVAPCESFALGPFEEGALSDAELDVTLPVGTPHPVPSLFSTRASAEAASTITFRALTLGEARPLHAALARSQVRVTKALVRAMGIEAIGRERSPERIADLLRDCSDRAFHAITRLFLMTHYPPRLFAMARCPECGARNDVDAPYEREFGFEDEGPESGSDARSNEKESFVSFDDFALRAEALYAELVPEEARRELTFLVEGGTPACDDGGDPLLGSYVPPHPGDDMNPSRLGEITVFYRTFRATWESDEGFDWTGELGETIEHEFEHHIGFLRGDDPKDDEERDQIDAEAVRIHGRRTLMRRDVAAFGYDVWDFWRRTWFFWILALIAAAALTWSRN</sequence>
<protein>
    <recommendedName>
        <fullName evidence="4">Zinicin-like metallopeptidase</fullName>
    </recommendedName>
</protein>
<dbReference type="Proteomes" id="UP001370348">
    <property type="component" value="Chromosome"/>
</dbReference>
<organism evidence="2 3">
    <name type="scientific">Pendulispora albinea</name>
    <dbReference type="NCBI Taxonomy" id="2741071"/>
    <lineage>
        <taxon>Bacteria</taxon>
        <taxon>Pseudomonadati</taxon>
        <taxon>Myxococcota</taxon>
        <taxon>Myxococcia</taxon>
        <taxon>Myxococcales</taxon>
        <taxon>Sorangiineae</taxon>
        <taxon>Pendulisporaceae</taxon>
        <taxon>Pendulispora</taxon>
    </lineage>
</organism>
<evidence type="ECO:0000256" key="1">
    <source>
        <dbReference type="SAM" id="Phobius"/>
    </source>
</evidence>
<reference evidence="2 3" key="1">
    <citation type="submission" date="2021-12" db="EMBL/GenBank/DDBJ databases">
        <title>Discovery of the Pendulisporaceae a myxobacterial family with distinct sporulation behavior and unique specialized metabolism.</title>
        <authorList>
            <person name="Garcia R."/>
            <person name="Popoff A."/>
            <person name="Bader C.D."/>
            <person name="Loehr J."/>
            <person name="Walesch S."/>
            <person name="Walt C."/>
            <person name="Boldt J."/>
            <person name="Bunk B."/>
            <person name="Haeckl F.J.F.P.J."/>
            <person name="Gunesch A.P."/>
            <person name="Birkelbach J."/>
            <person name="Nuebel U."/>
            <person name="Pietschmann T."/>
            <person name="Bach T."/>
            <person name="Mueller R."/>
        </authorList>
    </citation>
    <scope>NUCLEOTIDE SEQUENCE [LARGE SCALE GENOMIC DNA]</scope>
    <source>
        <strain evidence="2 3">MSr11954</strain>
    </source>
</reference>